<comment type="pathway">
    <text evidence="2">Lipid metabolism.</text>
</comment>
<dbReference type="SUPFAM" id="SSF69593">
    <property type="entry name" value="Glycerol-3-phosphate (1)-acyltransferase"/>
    <property type="match status" value="1"/>
</dbReference>
<keyword evidence="7 15" id="KW-1133">Transmembrane helix</keyword>
<evidence type="ECO:0000256" key="9">
    <source>
        <dbReference type="ARBA" id="ARBA00023136"/>
    </source>
</evidence>
<evidence type="ECO:0000256" key="2">
    <source>
        <dbReference type="ARBA" id="ARBA00005189"/>
    </source>
</evidence>
<keyword evidence="12" id="KW-0012">Acyltransferase</keyword>
<evidence type="ECO:0000256" key="8">
    <source>
        <dbReference type="ARBA" id="ARBA00023098"/>
    </source>
</evidence>
<dbReference type="GO" id="GO:0004366">
    <property type="term" value="F:glycerol-3-phosphate O-acyltransferase activity"/>
    <property type="evidence" value="ECO:0007669"/>
    <property type="project" value="TreeGrafter"/>
</dbReference>
<dbReference type="GO" id="GO:0016020">
    <property type="term" value="C:membrane"/>
    <property type="evidence" value="ECO:0007669"/>
    <property type="project" value="UniProtKB-SubCell"/>
</dbReference>
<dbReference type="eggNOG" id="KOG2898">
    <property type="taxonomic scope" value="Eukaryota"/>
</dbReference>
<keyword evidence="6 15" id="KW-0812">Transmembrane</keyword>
<dbReference type="GO" id="GO:0008654">
    <property type="term" value="P:phospholipid biosynthetic process"/>
    <property type="evidence" value="ECO:0007669"/>
    <property type="project" value="UniProtKB-KW"/>
</dbReference>
<evidence type="ECO:0000256" key="13">
    <source>
        <dbReference type="ARBA" id="ARBA00025707"/>
    </source>
</evidence>
<evidence type="ECO:0000256" key="4">
    <source>
        <dbReference type="ARBA" id="ARBA00022516"/>
    </source>
</evidence>
<proteinExistence type="inferred from homology"/>
<keyword evidence="19" id="KW-1185">Reference proteome</keyword>
<dbReference type="PANTHER" id="PTHR23063">
    <property type="entry name" value="PHOSPHOLIPID ACYLTRANSFERASE"/>
    <property type="match status" value="1"/>
</dbReference>
<dbReference type="GO" id="GO:0005783">
    <property type="term" value="C:endoplasmic reticulum"/>
    <property type="evidence" value="ECO:0007669"/>
    <property type="project" value="TreeGrafter"/>
</dbReference>
<keyword evidence="9 15" id="KW-0472">Membrane</keyword>
<evidence type="ECO:0000256" key="12">
    <source>
        <dbReference type="ARBA" id="ARBA00023315"/>
    </source>
</evidence>
<dbReference type="Proteomes" id="UP000659654">
    <property type="component" value="Unassembled WGS sequence"/>
</dbReference>
<protein>
    <submittedName>
        <fullName evidence="17">(pine wood nematode) hypothetical protein</fullName>
    </submittedName>
    <submittedName>
        <fullName evidence="20">PlsC domain-containing protein</fullName>
    </submittedName>
</protein>
<accession>A0A1I7RVT5</accession>
<reference evidence="17" key="2">
    <citation type="submission" date="2020-09" db="EMBL/GenBank/DDBJ databases">
        <authorList>
            <person name="Kikuchi T."/>
        </authorList>
    </citation>
    <scope>NUCLEOTIDE SEQUENCE</scope>
    <source>
        <strain evidence="17">Ka4C1</strain>
    </source>
</reference>
<dbReference type="InterPro" id="IPR002123">
    <property type="entry name" value="Plipid/glycerol_acylTrfase"/>
</dbReference>
<dbReference type="GO" id="GO:0019432">
    <property type="term" value="P:triglyceride biosynthetic process"/>
    <property type="evidence" value="ECO:0007669"/>
    <property type="project" value="TreeGrafter"/>
</dbReference>
<evidence type="ECO:0000256" key="15">
    <source>
        <dbReference type="SAM" id="Phobius"/>
    </source>
</evidence>
<keyword evidence="11" id="KW-1208">Phospholipid metabolism</keyword>
<dbReference type="WBParaSite" id="BXY_0484700.1">
    <property type="protein sequence ID" value="BXY_0484700.1"/>
    <property type="gene ID" value="BXY_0484700"/>
</dbReference>
<evidence type="ECO:0000256" key="11">
    <source>
        <dbReference type="ARBA" id="ARBA00023264"/>
    </source>
</evidence>
<evidence type="ECO:0000259" key="16">
    <source>
        <dbReference type="SMART" id="SM00563"/>
    </source>
</evidence>
<feature type="transmembrane region" description="Helical" evidence="15">
    <location>
        <begin position="178"/>
        <end position="196"/>
    </location>
</feature>
<feature type="transmembrane region" description="Helical" evidence="15">
    <location>
        <begin position="6"/>
        <end position="28"/>
    </location>
</feature>
<feature type="domain" description="Phospholipid/glycerol acyltransferase" evidence="16">
    <location>
        <begin position="263"/>
        <end position="374"/>
    </location>
</feature>
<organism evidence="18 20">
    <name type="scientific">Bursaphelenchus xylophilus</name>
    <name type="common">Pinewood nematode worm</name>
    <name type="synonym">Aphelenchoides xylophilus</name>
    <dbReference type="NCBI Taxonomy" id="6326"/>
    <lineage>
        <taxon>Eukaryota</taxon>
        <taxon>Metazoa</taxon>
        <taxon>Ecdysozoa</taxon>
        <taxon>Nematoda</taxon>
        <taxon>Chromadorea</taxon>
        <taxon>Rhabditida</taxon>
        <taxon>Tylenchina</taxon>
        <taxon>Tylenchomorpha</taxon>
        <taxon>Aphelenchoidea</taxon>
        <taxon>Aphelenchoididae</taxon>
        <taxon>Bursaphelenchus</taxon>
    </lineage>
</organism>
<evidence type="ECO:0000256" key="7">
    <source>
        <dbReference type="ARBA" id="ARBA00022989"/>
    </source>
</evidence>
<evidence type="ECO:0000313" key="17">
    <source>
        <dbReference type="EMBL" id="CAD5208602.1"/>
    </source>
</evidence>
<dbReference type="AlphaFoldDB" id="A0A1I7RVT5"/>
<dbReference type="EMBL" id="CAJFCV020000001">
    <property type="protein sequence ID" value="CAG9082152.1"/>
    <property type="molecule type" value="Genomic_DNA"/>
</dbReference>
<evidence type="ECO:0000256" key="1">
    <source>
        <dbReference type="ARBA" id="ARBA00004370"/>
    </source>
</evidence>
<evidence type="ECO:0000256" key="3">
    <source>
        <dbReference type="ARBA" id="ARBA00008655"/>
    </source>
</evidence>
<comment type="pathway">
    <text evidence="13">Phospholipid metabolism.</text>
</comment>
<evidence type="ECO:0000256" key="6">
    <source>
        <dbReference type="ARBA" id="ARBA00022692"/>
    </source>
</evidence>
<evidence type="ECO:0000256" key="10">
    <source>
        <dbReference type="ARBA" id="ARBA00023209"/>
    </source>
</evidence>
<feature type="region of interest" description="Disordered" evidence="14">
    <location>
        <begin position="68"/>
        <end position="89"/>
    </location>
</feature>
<evidence type="ECO:0000256" key="14">
    <source>
        <dbReference type="SAM" id="MobiDB-lite"/>
    </source>
</evidence>
<dbReference type="Pfam" id="PF01553">
    <property type="entry name" value="Acyltransferase"/>
    <property type="match status" value="1"/>
</dbReference>
<dbReference type="SMART" id="SM00563">
    <property type="entry name" value="PlsC"/>
    <property type="match status" value="1"/>
</dbReference>
<name>A0A1I7RVT5_BURXY</name>
<evidence type="ECO:0000313" key="19">
    <source>
        <dbReference type="Proteomes" id="UP000659654"/>
    </source>
</evidence>
<dbReference type="PANTHER" id="PTHR23063:SF53">
    <property type="entry name" value="PHOSPHOLIPID_GLYCEROL ACYLTRANSFERASE DOMAIN-CONTAINING PROTEIN"/>
    <property type="match status" value="1"/>
</dbReference>
<feature type="transmembrane region" description="Helical" evidence="15">
    <location>
        <begin position="202"/>
        <end position="222"/>
    </location>
</feature>
<reference evidence="20" key="1">
    <citation type="submission" date="2016-11" db="UniProtKB">
        <authorList>
            <consortium name="WormBaseParasite"/>
        </authorList>
    </citation>
    <scope>IDENTIFICATION</scope>
</reference>
<dbReference type="CDD" id="cd07991">
    <property type="entry name" value="LPLAT_LPCAT1-like"/>
    <property type="match status" value="1"/>
</dbReference>
<dbReference type="Proteomes" id="UP000095284">
    <property type="component" value="Unplaced"/>
</dbReference>
<dbReference type="Proteomes" id="UP000582659">
    <property type="component" value="Unassembled WGS sequence"/>
</dbReference>
<evidence type="ECO:0000256" key="5">
    <source>
        <dbReference type="ARBA" id="ARBA00022679"/>
    </source>
</evidence>
<comment type="similarity">
    <text evidence="3">Belongs to the 1-acyl-sn-glycerol-3-phosphate acyltransferase family.</text>
</comment>
<comment type="subcellular location">
    <subcellularLocation>
        <location evidence="1">Membrane</location>
    </subcellularLocation>
</comment>
<evidence type="ECO:0000313" key="18">
    <source>
        <dbReference type="Proteomes" id="UP000095284"/>
    </source>
</evidence>
<keyword evidence="4" id="KW-0444">Lipid biosynthesis</keyword>
<keyword evidence="10" id="KW-0594">Phospholipid biosynthesis</keyword>
<feature type="transmembrane region" description="Helical" evidence="15">
    <location>
        <begin position="389"/>
        <end position="408"/>
    </location>
</feature>
<sequence length="514" mass="58339">MWSLLWIYLTYVIGVIVTLVIILSLFGISTGVRERAAQLLLVVFAWAAQLEDECENCEDNESAAVPSDEISEFGSGGMETHRPRKRAKGAADHHLIQRRWTNSVDRKLHQSDYETDQEGETEPHPKKNTVSTIVNDSMEIMLAGVESIIEDEVTSRFKAAALPSWNLLSRSRTGYGHINWKLLALWGAGVGFRYVVLLPVRFILFSISLLLLLFNSLWIGLIPNENIRIICNKYSMLTFSRILSRAFSSIIVFHDKQNRPKSGIVVANHTSPIDVMILSTDNVYAMIGQRQGGILGLVQTAVSRSAHHIWFDRTEARDRNTVRRTLKEHVEDPRKLPILIFPEGTCINNTSVMMFKKGSFEVADWVHPIAMKYDNRLGDAFWNSSAQGYFAYLMSMMTSWALMCQVWYMPAMKREPGEDAAVFARRVKRAIAQQGGLVDLEWDGNLKRTMVPDKLKNAQKELFYQYLHRTTSIAGELSADEIEFIKKIQEEDDVPIAQAVNELESKEGLHLKGE</sequence>
<dbReference type="EMBL" id="CAJFDI010000001">
    <property type="protein sequence ID" value="CAD5208602.1"/>
    <property type="molecule type" value="Genomic_DNA"/>
</dbReference>
<dbReference type="OrthoDB" id="10051137at2759"/>
<evidence type="ECO:0000313" key="20">
    <source>
        <dbReference type="WBParaSite" id="BXY_0484700.1"/>
    </source>
</evidence>
<keyword evidence="8" id="KW-0443">Lipid metabolism</keyword>
<dbReference type="InterPro" id="IPR045252">
    <property type="entry name" value="LPCAT1-like"/>
</dbReference>
<keyword evidence="5" id="KW-0808">Transferase</keyword>
<gene>
    <name evidence="17" type="ORF">BXYJ_LOCUS838</name>
</gene>